<protein>
    <submittedName>
        <fullName evidence="1">Uncharacterized protein</fullName>
    </submittedName>
</protein>
<dbReference type="Proteomes" id="UP000553209">
    <property type="component" value="Unassembled WGS sequence"/>
</dbReference>
<accession>A0A7X6MLI6</accession>
<gene>
    <name evidence="1" type="ORF">HGB44_30215</name>
</gene>
<proteinExistence type="predicted"/>
<evidence type="ECO:0000313" key="2">
    <source>
        <dbReference type="Proteomes" id="UP000553209"/>
    </source>
</evidence>
<organism evidence="1 2">
    <name type="scientific">Nocardiopsis alborubida</name>
    <dbReference type="NCBI Taxonomy" id="146802"/>
    <lineage>
        <taxon>Bacteria</taxon>
        <taxon>Bacillati</taxon>
        <taxon>Actinomycetota</taxon>
        <taxon>Actinomycetes</taxon>
        <taxon>Streptosporangiales</taxon>
        <taxon>Nocardiopsidaceae</taxon>
        <taxon>Nocardiopsis</taxon>
    </lineage>
</organism>
<reference evidence="1 2" key="1">
    <citation type="submission" date="2020-04" db="EMBL/GenBank/DDBJ databases">
        <title>MicrobeNet Type strains.</title>
        <authorList>
            <person name="Nicholson A.C."/>
        </authorList>
    </citation>
    <scope>NUCLEOTIDE SEQUENCE [LARGE SCALE GENOMIC DNA]</scope>
    <source>
        <strain evidence="1 2">ATCC 23612</strain>
    </source>
</reference>
<sequence>MLLAAASLGGYAASYAYDLWSTEPLLREQRAAESEVDQERAPFTSSITYDTSVPHNFKIVLDRPLTAQEAETLRAAPAEEAWDFLQSLGGRLLRYGSSLSPESPDAWKWQRSGGDLPDATVFTMNLLSTRTSQLSIVDMTPVNVSCSEPTAVTVVEFPPQGEAAYPGVIVDLAEDDPKLYISDEGPDQGLRYFSHRRIDLGGGTDPGGLRVEALVGDQSCEWEIRARYTDARENTDEVVLRDGDRPFFAEALPTRPQQYWLASALFAHPDGSSFMPCHEMRSESACTNRLDSAG</sequence>
<comment type="caution">
    <text evidence="1">The sequence shown here is derived from an EMBL/GenBank/DDBJ whole genome shotgun (WGS) entry which is preliminary data.</text>
</comment>
<dbReference type="EMBL" id="JAAXPG010000047">
    <property type="protein sequence ID" value="NKZ01909.1"/>
    <property type="molecule type" value="Genomic_DNA"/>
</dbReference>
<evidence type="ECO:0000313" key="1">
    <source>
        <dbReference type="EMBL" id="NKZ01909.1"/>
    </source>
</evidence>
<keyword evidence="2" id="KW-1185">Reference proteome</keyword>
<name>A0A7X6MLI6_9ACTN</name>
<dbReference type="AlphaFoldDB" id="A0A7X6MLI6"/>